<dbReference type="PANTHER" id="PTHR24421:SF10">
    <property type="entry name" value="NITRATE_NITRITE SENSOR PROTEIN NARQ"/>
    <property type="match status" value="1"/>
</dbReference>
<keyword evidence="4" id="KW-0808">Transferase</keyword>
<protein>
    <recommendedName>
        <fullName evidence="2">histidine kinase</fullName>
        <ecNumber evidence="2">2.7.13.3</ecNumber>
    </recommendedName>
</protein>
<evidence type="ECO:0000259" key="10">
    <source>
        <dbReference type="Pfam" id="PF07730"/>
    </source>
</evidence>
<dbReference type="EMBL" id="FOQZ01000002">
    <property type="protein sequence ID" value="SFI52819.1"/>
    <property type="molecule type" value="Genomic_DNA"/>
</dbReference>
<dbReference type="GO" id="GO:0000155">
    <property type="term" value="F:phosphorelay sensor kinase activity"/>
    <property type="evidence" value="ECO:0007669"/>
    <property type="project" value="InterPro"/>
</dbReference>
<evidence type="ECO:0000256" key="7">
    <source>
        <dbReference type="ARBA" id="ARBA00022840"/>
    </source>
</evidence>
<keyword evidence="7" id="KW-0067">ATP-binding</keyword>
<dbReference type="Gene3D" id="1.20.5.1930">
    <property type="match status" value="1"/>
</dbReference>
<dbReference type="GO" id="GO:0016020">
    <property type="term" value="C:membrane"/>
    <property type="evidence" value="ECO:0007669"/>
    <property type="project" value="InterPro"/>
</dbReference>
<keyword evidence="5" id="KW-0547">Nucleotide-binding</keyword>
<dbReference type="InterPro" id="IPR050482">
    <property type="entry name" value="Sensor_HK_TwoCompSys"/>
</dbReference>
<dbReference type="Pfam" id="PF07730">
    <property type="entry name" value="HisKA_3"/>
    <property type="match status" value="1"/>
</dbReference>
<sequence length="391" mass="41049">MPLHPVPLHPVRSYHEVVTGLLRSAWSAPSAVPPPPRRVWRDWVLLAVVVALAIVETILRTDLPLPLASALSVLATAPTVLWRRTRPLLMLAIAVAVGTPVQLLSPGSELNASVFVVVLVYALFRWGSGRELLLGSALLLTVLGVSFARAPGFDILVGGFAVLLSVSVLGVVFRAWSAANRRRVDRIRSLEREHLARDLHDTVAHHVTAIAIRAQAGIAVAARDPAAATDALAVIEAEAAKTLGDLRSMVRVLRQGEDAELAPTPRLSDIEGLAGTRPGGAAVTVRVAGDDGSIPMPVVAAVFRLAQESVTNALRHARQVTRVAVDVDVSANGVHLSVTNDGDAAPAPTPGFGIVGMMERTALLGGTFQSGPMPSGGWAVTATLPRVGWAA</sequence>
<dbReference type="GO" id="GO:0005524">
    <property type="term" value="F:ATP binding"/>
    <property type="evidence" value="ECO:0007669"/>
    <property type="project" value="UniProtKB-KW"/>
</dbReference>
<evidence type="ECO:0000313" key="12">
    <source>
        <dbReference type="Proteomes" id="UP000198702"/>
    </source>
</evidence>
<dbReference type="Gene3D" id="3.30.565.10">
    <property type="entry name" value="Histidine kinase-like ATPase, C-terminal domain"/>
    <property type="match status" value="1"/>
</dbReference>
<dbReference type="CDD" id="cd16917">
    <property type="entry name" value="HATPase_UhpB-NarQ-NarX-like"/>
    <property type="match status" value="1"/>
</dbReference>
<name>A0A7Z7GFE2_9MICO</name>
<dbReference type="GO" id="GO:0046983">
    <property type="term" value="F:protein dimerization activity"/>
    <property type="evidence" value="ECO:0007669"/>
    <property type="project" value="InterPro"/>
</dbReference>
<dbReference type="Proteomes" id="UP000198702">
    <property type="component" value="Unassembled WGS sequence"/>
</dbReference>
<dbReference type="InterPro" id="IPR036890">
    <property type="entry name" value="HATPase_C_sf"/>
</dbReference>
<keyword evidence="9" id="KW-0472">Membrane</keyword>
<accession>A0A7Z7GFE2</accession>
<evidence type="ECO:0000256" key="5">
    <source>
        <dbReference type="ARBA" id="ARBA00022741"/>
    </source>
</evidence>
<feature type="transmembrane region" description="Helical" evidence="9">
    <location>
        <begin position="43"/>
        <end position="59"/>
    </location>
</feature>
<evidence type="ECO:0000256" key="2">
    <source>
        <dbReference type="ARBA" id="ARBA00012438"/>
    </source>
</evidence>
<proteinExistence type="predicted"/>
<evidence type="ECO:0000256" key="8">
    <source>
        <dbReference type="ARBA" id="ARBA00023012"/>
    </source>
</evidence>
<dbReference type="EC" id="2.7.13.3" evidence="2"/>
<reference evidence="11 12" key="1">
    <citation type="submission" date="2016-10" db="EMBL/GenBank/DDBJ databases">
        <authorList>
            <person name="Varghese N."/>
            <person name="Submissions S."/>
        </authorList>
    </citation>
    <scope>NUCLEOTIDE SEQUENCE [LARGE SCALE GENOMIC DNA]</scope>
    <source>
        <strain evidence="11 12">UNC380MFSha3.1</strain>
    </source>
</reference>
<organism evidence="11 12">
    <name type="scientific">Microbacterium saccharophilum</name>
    <dbReference type="NCBI Taxonomy" id="1213358"/>
    <lineage>
        <taxon>Bacteria</taxon>
        <taxon>Bacillati</taxon>
        <taxon>Actinomycetota</taxon>
        <taxon>Actinomycetes</taxon>
        <taxon>Micrococcales</taxon>
        <taxon>Microbacteriaceae</taxon>
        <taxon>Microbacterium</taxon>
    </lineage>
</organism>
<gene>
    <name evidence="11" type="ORF">SAMN04487751_2096</name>
</gene>
<keyword evidence="3" id="KW-0597">Phosphoprotein</keyword>
<dbReference type="PANTHER" id="PTHR24421">
    <property type="entry name" value="NITRATE/NITRITE SENSOR PROTEIN NARX-RELATED"/>
    <property type="match status" value="1"/>
</dbReference>
<feature type="transmembrane region" description="Helical" evidence="9">
    <location>
        <begin position="110"/>
        <end position="127"/>
    </location>
</feature>
<feature type="transmembrane region" description="Helical" evidence="9">
    <location>
        <begin position="155"/>
        <end position="176"/>
    </location>
</feature>
<feature type="transmembrane region" description="Helical" evidence="9">
    <location>
        <begin position="132"/>
        <end position="149"/>
    </location>
</feature>
<evidence type="ECO:0000256" key="4">
    <source>
        <dbReference type="ARBA" id="ARBA00022679"/>
    </source>
</evidence>
<evidence type="ECO:0000256" key="1">
    <source>
        <dbReference type="ARBA" id="ARBA00000085"/>
    </source>
</evidence>
<evidence type="ECO:0000313" key="11">
    <source>
        <dbReference type="EMBL" id="SFI52819.1"/>
    </source>
</evidence>
<comment type="catalytic activity">
    <reaction evidence="1">
        <text>ATP + protein L-histidine = ADP + protein N-phospho-L-histidine.</text>
        <dbReference type="EC" id="2.7.13.3"/>
    </reaction>
</comment>
<evidence type="ECO:0000256" key="3">
    <source>
        <dbReference type="ARBA" id="ARBA00022553"/>
    </source>
</evidence>
<keyword evidence="8" id="KW-0902">Two-component regulatory system</keyword>
<evidence type="ECO:0000256" key="6">
    <source>
        <dbReference type="ARBA" id="ARBA00022777"/>
    </source>
</evidence>
<keyword evidence="6 11" id="KW-0418">Kinase</keyword>
<dbReference type="SUPFAM" id="SSF55874">
    <property type="entry name" value="ATPase domain of HSP90 chaperone/DNA topoisomerase II/histidine kinase"/>
    <property type="match status" value="1"/>
</dbReference>
<dbReference type="AlphaFoldDB" id="A0A7Z7GFE2"/>
<keyword evidence="9" id="KW-0812">Transmembrane</keyword>
<feature type="domain" description="Signal transduction histidine kinase subgroup 3 dimerisation and phosphoacceptor" evidence="10">
    <location>
        <begin position="191"/>
        <end position="257"/>
    </location>
</feature>
<keyword evidence="9" id="KW-1133">Transmembrane helix</keyword>
<feature type="transmembrane region" description="Helical" evidence="9">
    <location>
        <begin position="65"/>
        <end position="81"/>
    </location>
</feature>
<comment type="caution">
    <text evidence="11">The sequence shown here is derived from an EMBL/GenBank/DDBJ whole genome shotgun (WGS) entry which is preliminary data.</text>
</comment>
<evidence type="ECO:0000256" key="9">
    <source>
        <dbReference type="SAM" id="Phobius"/>
    </source>
</evidence>
<dbReference type="InterPro" id="IPR011712">
    <property type="entry name" value="Sig_transdc_His_kin_sub3_dim/P"/>
</dbReference>